<evidence type="ECO:0000256" key="7">
    <source>
        <dbReference type="ARBA" id="ARBA00022984"/>
    </source>
</evidence>
<dbReference type="InterPro" id="IPR018365">
    <property type="entry name" value="Cell_cycle_FtsW-rel_CS"/>
</dbReference>
<dbReference type="NCBIfam" id="TIGR02210">
    <property type="entry name" value="rodA_shape"/>
    <property type="match status" value="1"/>
</dbReference>
<name>A0ABS6ZN69_9GAMM</name>
<dbReference type="RefSeq" id="WP_219791833.1">
    <property type="nucleotide sequence ID" value="NZ_JAHYCA010000003.1"/>
</dbReference>
<evidence type="ECO:0000256" key="1">
    <source>
        <dbReference type="ARBA" id="ARBA00004141"/>
    </source>
</evidence>
<keyword evidence="7 11" id="KW-0573">Peptidoglycan synthesis</keyword>
<evidence type="ECO:0000256" key="4">
    <source>
        <dbReference type="ARBA" id="ARBA00022679"/>
    </source>
</evidence>
<evidence type="ECO:0000256" key="11">
    <source>
        <dbReference type="HAMAP-Rule" id="MF_02079"/>
    </source>
</evidence>
<dbReference type="Pfam" id="PF01098">
    <property type="entry name" value="FTSW_RODA_SPOVE"/>
    <property type="match status" value="1"/>
</dbReference>
<dbReference type="PANTHER" id="PTHR30474">
    <property type="entry name" value="CELL CYCLE PROTEIN"/>
    <property type="match status" value="1"/>
</dbReference>
<dbReference type="InterPro" id="IPR001182">
    <property type="entry name" value="FtsW/RodA"/>
</dbReference>
<evidence type="ECO:0000313" key="13">
    <source>
        <dbReference type="Proteomes" id="UP000769617"/>
    </source>
</evidence>
<evidence type="ECO:0000256" key="5">
    <source>
        <dbReference type="ARBA" id="ARBA00022692"/>
    </source>
</evidence>
<gene>
    <name evidence="11 12" type="primary">rodA</name>
    <name evidence="11" type="synonym">mrdB</name>
    <name evidence="12" type="ORF">KPL81_10165</name>
</gene>
<dbReference type="EC" id="2.4.99.28" evidence="11"/>
<evidence type="ECO:0000256" key="9">
    <source>
        <dbReference type="ARBA" id="ARBA00023136"/>
    </source>
</evidence>
<keyword evidence="8 11" id="KW-1133">Transmembrane helix</keyword>
<dbReference type="HAMAP" id="MF_02079">
    <property type="entry name" value="PGT_RodA"/>
    <property type="match status" value="1"/>
</dbReference>
<dbReference type="PROSITE" id="PS00428">
    <property type="entry name" value="FTSW_RODA_SPOVE"/>
    <property type="match status" value="1"/>
</dbReference>
<keyword evidence="10 11" id="KW-0961">Cell wall biogenesis/degradation</keyword>
<keyword evidence="9 11" id="KW-0472">Membrane</keyword>
<evidence type="ECO:0000256" key="3">
    <source>
        <dbReference type="ARBA" id="ARBA00022676"/>
    </source>
</evidence>
<keyword evidence="2 11" id="KW-1003">Cell membrane</keyword>
<dbReference type="InterPro" id="IPR011923">
    <property type="entry name" value="RodA/MrdB"/>
</dbReference>
<feature type="transmembrane region" description="Helical" evidence="11">
    <location>
        <begin position="323"/>
        <end position="350"/>
    </location>
</feature>
<evidence type="ECO:0000313" key="12">
    <source>
        <dbReference type="EMBL" id="MBW6391521.1"/>
    </source>
</evidence>
<dbReference type="PANTHER" id="PTHR30474:SF1">
    <property type="entry name" value="PEPTIDOGLYCAN GLYCOSYLTRANSFERASE MRDB"/>
    <property type="match status" value="1"/>
</dbReference>
<keyword evidence="11" id="KW-0997">Cell inner membrane</keyword>
<proteinExistence type="inferred from homology"/>
<evidence type="ECO:0000256" key="8">
    <source>
        <dbReference type="ARBA" id="ARBA00022989"/>
    </source>
</evidence>
<protein>
    <recommendedName>
        <fullName evidence="11">Peptidoglycan glycosyltransferase MrdB</fullName>
        <shortName evidence="11">PGT</shortName>
        <ecNumber evidence="11">2.4.99.28</ecNumber>
    </recommendedName>
    <alternativeName>
        <fullName evidence="11">Cell elongation protein RodA</fullName>
    </alternativeName>
    <alternativeName>
        <fullName evidence="11">Cell wall polymerase</fullName>
    </alternativeName>
    <alternativeName>
        <fullName evidence="11">Peptidoglycan polymerase</fullName>
        <shortName evidence="11">PG polymerase</shortName>
    </alternativeName>
</protein>
<sequence length="386" mass="41946">MAWMSLTRGLRARPVRAPQDGISRRKSLWERSHLDPWLLLLLLVLLLAGLGVLYSASGQRIDVVMAQGTRFLVAIGVMLMLAQLPPATLMRWAPLVYGAGVLMLVAVELVGDLGMGAQRWLEIPGVIRFQPSELMKLAMPLMLAAWLGRRALPPRWKDLLICAVFIGVPVVLIAKQPDLGTSLLVGCAGVFVVLMAGLSWRFIGLLCVAAAAALPLLWINMHSYQRQRVLTFLNPDSDPLGAGWNIIQSTTAIGSGGLWGKGWLQGTQSQLEFLPERHTDFIVAVLGEEFGLVGMLLVLLLYLLIVIRGLWLSAVAHDTFGRLLGGSIILTFFIYVFVNVGMVSGILPVVGVPLPLVSYGGTSSVTLLAGFGILMSIHGHRRLLPR</sequence>
<comment type="similarity">
    <text evidence="11">Belongs to the SEDS family. MrdB/RodA subfamily.</text>
</comment>
<feature type="transmembrane region" description="Helical" evidence="11">
    <location>
        <begin position="68"/>
        <end position="86"/>
    </location>
</feature>
<keyword evidence="3 11" id="KW-0328">Glycosyltransferase</keyword>
<comment type="subcellular location">
    <subcellularLocation>
        <location evidence="11">Cell inner membrane</location>
        <topology evidence="11">Multi-pass membrane protein</topology>
    </subcellularLocation>
    <subcellularLocation>
        <location evidence="1">Membrane</location>
        <topology evidence="1">Multi-pass membrane protein</topology>
    </subcellularLocation>
</comment>
<feature type="transmembrane region" description="Helical" evidence="11">
    <location>
        <begin position="156"/>
        <end position="173"/>
    </location>
</feature>
<accession>A0ABS6ZN69</accession>
<feature type="transmembrane region" description="Helical" evidence="11">
    <location>
        <begin position="356"/>
        <end position="377"/>
    </location>
</feature>
<keyword evidence="4 11" id="KW-0808">Transferase</keyword>
<keyword evidence="5 11" id="KW-0812">Transmembrane</keyword>
<dbReference type="EMBL" id="JAHYCA010000003">
    <property type="protein sequence ID" value="MBW6391521.1"/>
    <property type="molecule type" value="Genomic_DNA"/>
</dbReference>
<evidence type="ECO:0000256" key="2">
    <source>
        <dbReference type="ARBA" id="ARBA00022475"/>
    </source>
</evidence>
<reference evidence="12 13" key="1">
    <citation type="submission" date="2021-07" db="EMBL/GenBank/DDBJ databases">
        <authorList>
            <person name="So Y."/>
        </authorList>
    </citation>
    <scope>NUCLEOTIDE SEQUENCE [LARGE SCALE GENOMIC DNA]</scope>
    <source>
        <strain evidence="12 13">Y3S6</strain>
    </source>
</reference>
<feature type="transmembrane region" description="Helical" evidence="11">
    <location>
        <begin position="203"/>
        <end position="221"/>
    </location>
</feature>
<keyword evidence="6 11" id="KW-0133">Cell shape</keyword>
<dbReference type="Proteomes" id="UP000769617">
    <property type="component" value="Unassembled WGS sequence"/>
</dbReference>
<evidence type="ECO:0000256" key="10">
    <source>
        <dbReference type="ARBA" id="ARBA00023316"/>
    </source>
</evidence>
<feature type="transmembrane region" description="Helical" evidence="11">
    <location>
        <begin position="37"/>
        <end position="56"/>
    </location>
</feature>
<comment type="caution">
    <text evidence="12">The sequence shown here is derived from an EMBL/GenBank/DDBJ whole genome shotgun (WGS) entry which is preliminary data.</text>
</comment>
<feature type="transmembrane region" description="Helical" evidence="11">
    <location>
        <begin position="290"/>
        <end position="311"/>
    </location>
</feature>
<organism evidence="12 13">
    <name type="scientific">Billgrantia antri</name>
    <dbReference type="NCBI Taxonomy" id="2846777"/>
    <lineage>
        <taxon>Bacteria</taxon>
        <taxon>Pseudomonadati</taxon>
        <taxon>Pseudomonadota</taxon>
        <taxon>Gammaproteobacteria</taxon>
        <taxon>Oceanospirillales</taxon>
        <taxon>Halomonadaceae</taxon>
        <taxon>Billgrantia</taxon>
    </lineage>
</organism>
<keyword evidence="13" id="KW-1185">Reference proteome</keyword>
<comment type="catalytic activity">
    <reaction evidence="11">
        <text>[GlcNAc-(1-&gt;4)-Mur2Ac(oyl-L-Ala-gamma-D-Glu-L-Lys-D-Ala-D-Ala)](n)-di-trans,octa-cis-undecaprenyl diphosphate + beta-D-GlcNAc-(1-&gt;4)-Mur2Ac(oyl-L-Ala-gamma-D-Glu-L-Lys-D-Ala-D-Ala)-di-trans,octa-cis-undecaprenyl diphosphate = [GlcNAc-(1-&gt;4)-Mur2Ac(oyl-L-Ala-gamma-D-Glu-L-Lys-D-Ala-D-Ala)](n+1)-di-trans,octa-cis-undecaprenyl diphosphate + di-trans,octa-cis-undecaprenyl diphosphate + H(+)</text>
        <dbReference type="Rhea" id="RHEA:23708"/>
        <dbReference type="Rhea" id="RHEA-COMP:9602"/>
        <dbReference type="Rhea" id="RHEA-COMP:9603"/>
        <dbReference type="ChEBI" id="CHEBI:15378"/>
        <dbReference type="ChEBI" id="CHEBI:58405"/>
        <dbReference type="ChEBI" id="CHEBI:60033"/>
        <dbReference type="ChEBI" id="CHEBI:78435"/>
        <dbReference type="EC" id="2.4.99.28"/>
    </reaction>
</comment>
<comment type="pathway">
    <text evidence="11">Cell wall biogenesis; peptidoglycan biosynthesis.</text>
</comment>
<comment type="function">
    <text evidence="11">Peptidoglycan polymerase that is essential for cell wall elongation.</text>
</comment>
<feature type="transmembrane region" description="Helical" evidence="11">
    <location>
        <begin position="179"/>
        <end position="196"/>
    </location>
</feature>
<evidence type="ECO:0000256" key="6">
    <source>
        <dbReference type="ARBA" id="ARBA00022960"/>
    </source>
</evidence>